<evidence type="ECO:0000256" key="3">
    <source>
        <dbReference type="ARBA" id="ARBA00022840"/>
    </source>
</evidence>
<keyword evidence="6" id="KW-1185">Reference proteome</keyword>
<dbReference type="AlphaFoldDB" id="A0A2Z6T9V7"/>
<dbReference type="NCBIfam" id="NF041000">
    <property type="entry name" value="ATPase_ComGA"/>
    <property type="match status" value="1"/>
</dbReference>
<evidence type="ECO:0000259" key="4">
    <source>
        <dbReference type="PROSITE" id="PS00662"/>
    </source>
</evidence>
<evidence type="ECO:0000313" key="6">
    <source>
        <dbReference type="Proteomes" id="UP000257317"/>
    </source>
</evidence>
<dbReference type="EMBL" id="BFBY01000003">
    <property type="protein sequence ID" value="GBG04583.1"/>
    <property type="molecule type" value="Genomic_DNA"/>
</dbReference>
<organism evidence="5 6">
    <name type="scientific">Lactobacillus rodentium</name>
    <dbReference type="NCBI Taxonomy" id="947835"/>
    <lineage>
        <taxon>Bacteria</taxon>
        <taxon>Bacillati</taxon>
        <taxon>Bacillota</taxon>
        <taxon>Bacilli</taxon>
        <taxon>Lactobacillales</taxon>
        <taxon>Lactobacillaceae</taxon>
        <taxon>Lactobacillus</taxon>
    </lineage>
</organism>
<dbReference type="PROSITE" id="PS00662">
    <property type="entry name" value="T2SP_E"/>
    <property type="match status" value="1"/>
</dbReference>
<evidence type="ECO:0000256" key="1">
    <source>
        <dbReference type="ARBA" id="ARBA00006611"/>
    </source>
</evidence>
<dbReference type="SUPFAM" id="SSF52540">
    <property type="entry name" value="P-loop containing nucleoside triphosphate hydrolases"/>
    <property type="match status" value="1"/>
</dbReference>
<comment type="caution">
    <text evidence="5">The sequence shown here is derived from an EMBL/GenBank/DDBJ whole genome shotgun (WGS) entry which is preliminary data.</text>
</comment>
<dbReference type="PANTHER" id="PTHR30258">
    <property type="entry name" value="TYPE II SECRETION SYSTEM PROTEIN GSPE-RELATED"/>
    <property type="match status" value="1"/>
</dbReference>
<dbReference type="OrthoDB" id="9808272at2"/>
<dbReference type="RefSeq" id="WP_117117932.1">
    <property type="nucleotide sequence ID" value="NZ_BFBY01000003.1"/>
</dbReference>
<keyword evidence="3" id="KW-0067">ATP-binding</keyword>
<dbReference type="PANTHER" id="PTHR30258:SF2">
    <property type="entry name" value="COMG OPERON PROTEIN 1"/>
    <property type="match status" value="1"/>
</dbReference>
<feature type="domain" description="Bacterial type II secretion system protein E" evidence="4">
    <location>
        <begin position="197"/>
        <end position="211"/>
    </location>
</feature>
<dbReference type="Pfam" id="PF00437">
    <property type="entry name" value="T2SSE"/>
    <property type="match status" value="1"/>
</dbReference>
<dbReference type="InterPro" id="IPR001482">
    <property type="entry name" value="T2SS/T4SS_dom"/>
</dbReference>
<dbReference type="Gene3D" id="3.40.50.300">
    <property type="entry name" value="P-loop containing nucleotide triphosphate hydrolases"/>
    <property type="match status" value="1"/>
</dbReference>
<accession>A0A2Z6T9V7</accession>
<sequence length="326" mass="36965">MEIKELANKILKTAVSCHSSDIFIFPKSDNFELKIRTDKGINKLENITLSTGTELINYFKFIGEMDIAEHRRPQVGSLARQIQDERIYLRFSSTGDFLNHEALVIRLIYGNRHNNYFFPEQFTELEKLCQKRGLVITSGPTGSGKTSTMYQLAKNIGEDKIVMTIEDPVEILEKSFLQTQINLPANITYLALLKAALRNRPDILIIGEIRDRETAKVAINAALSGHLVLATVHAKSSLQTISRLEGLGISKSELLNSLTGVSYQRLIWNQKLQQPACLFDIASGEILKDEIQNEKRKEFITWNKNISTLKEKEIISDEQYSIFSQG</sequence>
<gene>
    <name evidence="5" type="primary">comGA</name>
    <name evidence="5" type="ORF">LrDSM24759_04970</name>
</gene>
<comment type="similarity">
    <text evidence="1">Belongs to the GSP E family.</text>
</comment>
<dbReference type="Gene3D" id="3.30.450.90">
    <property type="match status" value="1"/>
</dbReference>
<dbReference type="GO" id="GO:0016887">
    <property type="term" value="F:ATP hydrolysis activity"/>
    <property type="evidence" value="ECO:0007669"/>
    <property type="project" value="TreeGrafter"/>
</dbReference>
<dbReference type="InterPro" id="IPR047667">
    <property type="entry name" value="ATPase_ComGA"/>
</dbReference>
<name>A0A2Z6T9V7_9LACO</name>
<dbReference type="Proteomes" id="UP000257317">
    <property type="component" value="Unassembled WGS sequence"/>
</dbReference>
<proteinExistence type="inferred from homology"/>
<dbReference type="GO" id="GO:0005886">
    <property type="term" value="C:plasma membrane"/>
    <property type="evidence" value="ECO:0007669"/>
    <property type="project" value="TreeGrafter"/>
</dbReference>
<dbReference type="InterPro" id="IPR027417">
    <property type="entry name" value="P-loop_NTPase"/>
</dbReference>
<dbReference type="GO" id="GO:0005524">
    <property type="term" value="F:ATP binding"/>
    <property type="evidence" value="ECO:0007669"/>
    <property type="project" value="UniProtKB-KW"/>
</dbReference>
<dbReference type="CDD" id="cd01129">
    <property type="entry name" value="PulE-GspE-like"/>
    <property type="match status" value="1"/>
</dbReference>
<keyword evidence="2" id="KW-0547">Nucleotide-binding</keyword>
<evidence type="ECO:0000256" key="2">
    <source>
        <dbReference type="ARBA" id="ARBA00022741"/>
    </source>
</evidence>
<protein>
    <submittedName>
        <fullName evidence="5">Competence protein ComGA</fullName>
    </submittedName>
</protein>
<reference evidence="6" key="1">
    <citation type="submission" date="2018-03" db="EMBL/GenBank/DDBJ databases">
        <title>New taxa in the Lactobacillus gasseri group.</title>
        <authorList>
            <person name="Tanizawa Y."/>
            <person name="Tohno M."/>
            <person name="Endo A."/>
            <person name="Arita M."/>
        </authorList>
    </citation>
    <scope>NUCLEOTIDE SEQUENCE [LARGE SCALE GENOMIC DNA]</scope>
    <source>
        <strain evidence="6">DSM 24759</strain>
    </source>
</reference>
<evidence type="ECO:0000313" key="5">
    <source>
        <dbReference type="EMBL" id="GBG04583.1"/>
    </source>
</evidence>